<feature type="region of interest" description="Disordered" evidence="1">
    <location>
        <begin position="280"/>
        <end position="307"/>
    </location>
</feature>
<feature type="non-terminal residue" evidence="2">
    <location>
        <position position="544"/>
    </location>
</feature>
<keyword evidence="3" id="KW-1185">Reference proteome</keyword>
<dbReference type="OrthoDB" id="10538558at2759"/>
<organism evidence="2 3">
    <name type="scientific">Piptocephalis cylindrospora</name>
    <dbReference type="NCBI Taxonomy" id="1907219"/>
    <lineage>
        <taxon>Eukaryota</taxon>
        <taxon>Fungi</taxon>
        <taxon>Fungi incertae sedis</taxon>
        <taxon>Zoopagomycota</taxon>
        <taxon>Zoopagomycotina</taxon>
        <taxon>Zoopagomycetes</taxon>
        <taxon>Zoopagales</taxon>
        <taxon>Piptocephalidaceae</taxon>
        <taxon>Piptocephalis</taxon>
    </lineage>
</organism>
<protein>
    <submittedName>
        <fullName evidence="2">Uncharacterized protein</fullName>
    </submittedName>
</protein>
<proteinExistence type="predicted"/>
<feature type="compositionally biased region" description="Basic and acidic residues" evidence="1">
    <location>
        <begin position="397"/>
        <end position="416"/>
    </location>
</feature>
<feature type="region of interest" description="Disordered" evidence="1">
    <location>
        <begin position="394"/>
        <end position="435"/>
    </location>
</feature>
<reference evidence="3" key="1">
    <citation type="journal article" date="2018" name="Nat. Microbiol.">
        <title>Leveraging single-cell genomics to expand the fungal tree of life.</title>
        <authorList>
            <person name="Ahrendt S.R."/>
            <person name="Quandt C.A."/>
            <person name="Ciobanu D."/>
            <person name="Clum A."/>
            <person name="Salamov A."/>
            <person name="Andreopoulos B."/>
            <person name="Cheng J.F."/>
            <person name="Woyke T."/>
            <person name="Pelin A."/>
            <person name="Henrissat B."/>
            <person name="Reynolds N.K."/>
            <person name="Benny G.L."/>
            <person name="Smith M.E."/>
            <person name="James T.Y."/>
            <person name="Grigoriev I.V."/>
        </authorList>
    </citation>
    <scope>NUCLEOTIDE SEQUENCE [LARGE SCALE GENOMIC DNA]</scope>
</reference>
<dbReference type="Proteomes" id="UP000267251">
    <property type="component" value="Unassembled WGS sequence"/>
</dbReference>
<sequence length="544" mass="59120">MSEASSVLSVLLPRRSSLLPKQGWKRRLVLLRAQTLYIYRVNSNPAEDPPLYAFSLGDYESIQRTGQGDEADQDGTVSSRVANTNYTYNYNTSLSYTYSEPSPSKARSRMGRSASIVLATLSPSSSSTPRPIHILQFVPSTTGPIPSNPHLLHPMSSSAPSSGDLAASLVLPSTCRSSNRIREVHLGSDDAALVEEWQLRFQKAMSSREIRSGNILDRVLLRLDYSHYSRKSLSSHRLGPLTPEGGTALPAVSSTSNVANPAMISSSSPSSFVSSVASSRTASPSFTRPSTAEGRSPNHLGSSPTVVIGHSPSPTAVPMISHGQGHSPNSLTISHSDHRTLHPSTLSPLSGVAIPTGVLGLAYLTEDEDRMSRSISPIQQAVARRREARQHQQHLQRLRERRSMPALRERNGEGDSRIIPPVPPPLPHSHSGGKRGIREGQAVVKPTEDDGNVWILGVELMNQSITRPLILSIMDAFVHLAMAQDNQAPFALSRLNSAELSELARELHLPNGGSRSELERTLIDFFERNVAPEDVFDLVYGEGD</sequence>
<evidence type="ECO:0000313" key="3">
    <source>
        <dbReference type="Proteomes" id="UP000267251"/>
    </source>
</evidence>
<dbReference type="AlphaFoldDB" id="A0A4P9Y2D2"/>
<name>A0A4P9Y2D2_9FUNG</name>
<dbReference type="EMBL" id="KZ988227">
    <property type="protein sequence ID" value="RKP12722.1"/>
    <property type="molecule type" value="Genomic_DNA"/>
</dbReference>
<evidence type="ECO:0000256" key="1">
    <source>
        <dbReference type="SAM" id="MobiDB-lite"/>
    </source>
</evidence>
<accession>A0A4P9Y2D2</accession>
<evidence type="ECO:0000313" key="2">
    <source>
        <dbReference type="EMBL" id="RKP12722.1"/>
    </source>
</evidence>
<gene>
    <name evidence="2" type="ORF">BJ684DRAFT_16821</name>
</gene>